<sequence>MTTLCNLCEVHETHVRVGSNREALEQLICIAHSSYYDHWHAQVMLNLMVCLAHSTEVHPHLASDDIVGGIVDICAFRRECADCSGIELMLLRSASGLILLSPLHLSKQSLEKLDSFMAEILTDVDPLALAKQ</sequence>
<dbReference type="EMBL" id="CASHTH010002544">
    <property type="protein sequence ID" value="CAI8031537.1"/>
    <property type="molecule type" value="Genomic_DNA"/>
</dbReference>
<name>A0AA35SLV8_GEOBA</name>
<protein>
    <submittedName>
        <fullName evidence="1">Uncharacterized protein</fullName>
    </submittedName>
</protein>
<proteinExistence type="predicted"/>
<accession>A0AA35SLV8</accession>
<evidence type="ECO:0000313" key="2">
    <source>
        <dbReference type="Proteomes" id="UP001174909"/>
    </source>
</evidence>
<dbReference type="Proteomes" id="UP001174909">
    <property type="component" value="Unassembled WGS sequence"/>
</dbReference>
<evidence type="ECO:0000313" key="1">
    <source>
        <dbReference type="EMBL" id="CAI8031537.1"/>
    </source>
</evidence>
<organism evidence="1 2">
    <name type="scientific">Geodia barretti</name>
    <name type="common">Barrett's horny sponge</name>
    <dbReference type="NCBI Taxonomy" id="519541"/>
    <lineage>
        <taxon>Eukaryota</taxon>
        <taxon>Metazoa</taxon>
        <taxon>Porifera</taxon>
        <taxon>Demospongiae</taxon>
        <taxon>Heteroscleromorpha</taxon>
        <taxon>Tetractinellida</taxon>
        <taxon>Astrophorina</taxon>
        <taxon>Geodiidae</taxon>
        <taxon>Geodia</taxon>
    </lineage>
</organism>
<gene>
    <name evidence="1" type="ORF">GBAR_LOCUS17895</name>
</gene>
<keyword evidence="2" id="KW-1185">Reference proteome</keyword>
<reference evidence="1" key="1">
    <citation type="submission" date="2023-03" db="EMBL/GenBank/DDBJ databases">
        <authorList>
            <person name="Steffen K."/>
            <person name="Cardenas P."/>
        </authorList>
    </citation>
    <scope>NUCLEOTIDE SEQUENCE</scope>
</reference>
<dbReference type="AlphaFoldDB" id="A0AA35SLV8"/>
<comment type="caution">
    <text evidence="1">The sequence shown here is derived from an EMBL/GenBank/DDBJ whole genome shotgun (WGS) entry which is preliminary data.</text>
</comment>